<evidence type="ECO:0000313" key="3">
    <source>
        <dbReference type="Proteomes" id="UP001172155"/>
    </source>
</evidence>
<dbReference type="Proteomes" id="UP001172155">
    <property type="component" value="Unassembled WGS sequence"/>
</dbReference>
<accession>A0AA40F3T4</accession>
<sequence length="411" mass="43300">MPSIARSLLPLGLLFGAVQAGGGQHVEIPVTQYVTTTSCVTVFETKTIPVTQYVDVVVPVTKTTTALAWTTKVKTVIEYHTVSVTNTVTNTNTAVVTITNTATATTTSTDTDTTTKTVPTTTSTTLTVPTTTSTTLTVATTTSTTLTVPTTTSTTLTVPTTTSTTITVPTTTSTTETIFTTTFDPCPKSCTVSAETVNLYFWPTDRPHTYPTTHVHPTHSYTFTYPSVYMFIPTAVATNTLGQPVGPATTSWMLPLRLHQVSTIVEGSNITRQLTLSDLRTDCPQTVDPTGIATLDSRCNPVLAAPNEVKSWAWPCNACGRFGLFDPPYAVPTLTGRLVEPTSILVPTITAAPIPTIPTTAAPTTPTVTLPTVVVPTATPTPPPVTAGAATFQTNTGFVATLLALIGMLLL</sequence>
<protein>
    <submittedName>
        <fullName evidence="2">Uncharacterized protein</fullName>
    </submittedName>
</protein>
<reference evidence="2" key="1">
    <citation type="submission" date="2023-06" db="EMBL/GenBank/DDBJ databases">
        <title>Genome-scale phylogeny and comparative genomics of the fungal order Sordariales.</title>
        <authorList>
            <consortium name="Lawrence Berkeley National Laboratory"/>
            <person name="Hensen N."/>
            <person name="Bonometti L."/>
            <person name="Westerberg I."/>
            <person name="Brannstrom I.O."/>
            <person name="Guillou S."/>
            <person name="Cros-Aarteil S."/>
            <person name="Calhoun S."/>
            <person name="Haridas S."/>
            <person name="Kuo A."/>
            <person name="Mondo S."/>
            <person name="Pangilinan J."/>
            <person name="Riley R."/>
            <person name="LaButti K."/>
            <person name="Andreopoulos B."/>
            <person name="Lipzen A."/>
            <person name="Chen C."/>
            <person name="Yanf M."/>
            <person name="Daum C."/>
            <person name="Ng V."/>
            <person name="Clum A."/>
            <person name="Steindorff A."/>
            <person name="Ohm R."/>
            <person name="Martin F."/>
            <person name="Silar P."/>
            <person name="Natvig D."/>
            <person name="Lalanne C."/>
            <person name="Gautier V."/>
            <person name="Ament-velasquez S.L."/>
            <person name="Kruys A."/>
            <person name="Hutchinson M.I."/>
            <person name="Powell A.J."/>
            <person name="Barry K."/>
            <person name="Miller A.N."/>
            <person name="Grigoriev I.V."/>
            <person name="Debuchy R."/>
            <person name="Gladieux P."/>
            <person name="Thoren M.H."/>
            <person name="Johannesson H."/>
        </authorList>
    </citation>
    <scope>NUCLEOTIDE SEQUENCE</scope>
    <source>
        <strain evidence="2">SMH3187-1</strain>
    </source>
</reference>
<evidence type="ECO:0000313" key="2">
    <source>
        <dbReference type="EMBL" id="KAK0750664.1"/>
    </source>
</evidence>
<organism evidence="2 3">
    <name type="scientific">Schizothecium vesticola</name>
    <dbReference type="NCBI Taxonomy" id="314040"/>
    <lineage>
        <taxon>Eukaryota</taxon>
        <taxon>Fungi</taxon>
        <taxon>Dikarya</taxon>
        <taxon>Ascomycota</taxon>
        <taxon>Pezizomycotina</taxon>
        <taxon>Sordariomycetes</taxon>
        <taxon>Sordariomycetidae</taxon>
        <taxon>Sordariales</taxon>
        <taxon>Schizotheciaceae</taxon>
        <taxon>Schizothecium</taxon>
    </lineage>
</organism>
<keyword evidence="1" id="KW-0732">Signal</keyword>
<proteinExistence type="predicted"/>
<evidence type="ECO:0000256" key="1">
    <source>
        <dbReference type="SAM" id="SignalP"/>
    </source>
</evidence>
<keyword evidence="3" id="KW-1185">Reference proteome</keyword>
<feature type="chain" id="PRO_5041306186" evidence="1">
    <location>
        <begin position="21"/>
        <end position="411"/>
    </location>
</feature>
<gene>
    <name evidence="2" type="ORF">B0T18DRAFT_131481</name>
</gene>
<feature type="signal peptide" evidence="1">
    <location>
        <begin position="1"/>
        <end position="20"/>
    </location>
</feature>
<comment type="caution">
    <text evidence="2">The sequence shown here is derived from an EMBL/GenBank/DDBJ whole genome shotgun (WGS) entry which is preliminary data.</text>
</comment>
<name>A0AA40F3T4_9PEZI</name>
<dbReference type="EMBL" id="JAUKUD010000003">
    <property type="protein sequence ID" value="KAK0750664.1"/>
    <property type="molecule type" value="Genomic_DNA"/>
</dbReference>
<dbReference type="AlphaFoldDB" id="A0AA40F3T4"/>